<keyword evidence="3" id="KW-1185">Reference proteome</keyword>
<reference evidence="2 3" key="1">
    <citation type="journal article" date="2017" name="Nat. Commun.">
        <title>Genome assembly with in vitro proximity ligation data and whole-genome triplication in lettuce.</title>
        <authorList>
            <person name="Reyes-Chin-Wo S."/>
            <person name="Wang Z."/>
            <person name="Yang X."/>
            <person name="Kozik A."/>
            <person name="Arikit S."/>
            <person name="Song C."/>
            <person name="Xia L."/>
            <person name="Froenicke L."/>
            <person name="Lavelle D.O."/>
            <person name="Truco M.J."/>
            <person name="Xia R."/>
            <person name="Zhu S."/>
            <person name="Xu C."/>
            <person name="Xu H."/>
            <person name="Xu X."/>
            <person name="Cox K."/>
            <person name="Korf I."/>
            <person name="Meyers B.C."/>
            <person name="Michelmore R.W."/>
        </authorList>
    </citation>
    <scope>NUCLEOTIDE SEQUENCE [LARGE SCALE GENOMIC DNA]</scope>
    <source>
        <strain evidence="3">cv. Salinas</strain>
        <tissue evidence="2">Seedlings</tissue>
    </source>
</reference>
<sequence>MHEEMDYSDGRGNYNPNEELGIGISPRHDNVKLISCKKVYKVKSKPNRSVERFKSKLVAHNFSQQYKLDYEGTFRPVAELSTI</sequence>
<feature type="region of interest" description="Disordered" evidence="1">
    <location>
        <begin position="1"/>
        <end position="22"/>
    </location>
</feature>
<dbReference type="Proteomes" id="UP000235145">
    <property type="component" value="Unassembled WGS sequence"/>
</dbReference>
<evidence type="ECO:0000313" key="3">
    <source>
        <dbReference type="Proteomes" id="UP000235145"/>
    </source>
</evidence>
<evidence type="ECO:0000313" key="2">
    <source>
        <dbReference type="EMBL" id="KAJ0185493.1"/>
    </source>
</evidence>
<comment type="caution">
    <text evidence="2">The sequence shown here is derived from an EMBL/GenBank/DDBJ whole genome shotgun (WGS) entry which is preliminary data.</text>
</comment>
<gene>
    <name evidence="2" type="ORF">LSAT_V11C900468900</name>
</gene>
<evidence type="ECO:0008006" key="4">
    <source>
        <dbReference type="Google" id="ProtNLM"/>
    </source>
</evidence>
<dbReference type="EMBL" id="NBSK02000009">
    <property type="protein sequence ID" value="KAJ0185493.1"/>
    <property type="molecule type" value="Genomic_DNA"/>
</dbReference>
<accession>A0A9R1UE79</accession>
<organism evidence="2 3">
    <name type="scientific">Lactuca sativa</name>
    <name type="common">Garden lettuce</name>
    <dbReference type="NCBI Taxonomy" id="4236"/>
    <lineage>
        <taxon>Eukaryota</taxon>
        <taxon>Viridiplantae</taxon>
        <taxon>Streptophyta</taxon>
        <taxon>Embryophyta</taxon>
        <taxon>Tracheophyta</taxon>
        <taxon>Spermatophyta</taxon>
        <taxon>Magnoliopsida</taxon>
        <taxon>eudicotyledons</taxon>
        <taxon>Gunneridae</taxon>
        <taxon>Pentapetalae</taxon>
        <taxon>asterids</taxon>
        <taxon>campanulids</taxon>
        <taxon>Asterales</taxon>
        <taxon>Asteraceae</taxon>
        <taxon>Cichorioideae</taxon>
        <taxon>Cichorieae</taxon>
        <taxon>Lactucinae</taxon>
        <taxon>Lactuca</taxon>
    </lineage>
</organism>
<dbReference type="AlphaFoldDB" id="A0A9R1UE79"/>
<proteinExistence type="predicted"/>
<protein>
    <recommendedName>
        <fullName evidence="4">Reverse transcriptase Ty1/copia-type domain-containing protein</fullName>
    </recommendedName>
</protein>
<name>A0A9R1UE79_LACSA</name>
<evidence type="ECO:0000256" key="1">
    <source>
        <dbReference type="SAM" id="MobiDB-lite"/>
    </source>
</evidence>